<organism evidence="2 3">
    <name type="scientific">Halopiger aswanensis</name>
    <dbReference type="NCBI Taxonomy" id="148449"/>
    <lineage>
        <taxon>Archaea</taxon>
        <taxon>Methanobacteriati</taxon>
        <taxon>Methanobacteriota</taxon>
        <taxon>Stenosarchaea group</taxon>
        <taxon>Halobacteria</taxon>
        <taxon>Halobacteriales</taxon>
        <taxon>Natrialbaceae</taxon>
        <taxon>Halopiger</taxon>
    </lineage>
</organism>
<protein>
    <submittedName>
        <fullName evidence="2">Uncharacterized protein</fullName>
    </submittedName>
</protein>
<feature type="region of interest" description="Disordered" evidence="1">
    <location>
        <begin position="154"/>
        <end position="178"/>
    </location>
</feature>
<accession>A0A3R7HXR7</accession>
<comment type="caution">
    <text evidence="2">The sequence shown here is derived from an EMBL/GenBank/DDBJ whole genome shotgun (WGS) entry which is preliminary data.</text>
</comment>
<reference evidence="2 3" key="1">
    <citation type="submission" date="2018-09" db="EMBL/GenBank/DDBJ databases">
        <title>Genomic Encyclopedia of Archaeal and Bacterial Type Strains, Phase II (KMG-II): from individual species to whole genera.</title>
        <authorList>
            <person name="Goeker M."/>
        </authorList>
    </citation>
    <scope>NUCLEOTIDE SEQUENCE [LARGE SCALE GENOMIC DNA]</scope>
    <source>
        <strain evidence="2 3">DSM 13151</strain>
    </source>
</reference>
<name>A0A3R7HXR7_9EURY</name>
<evidence type="ECO:0000313" key="3">
    <source>
        <dbReference type="Proteomes" id="UP000283805"/>
    </source>
</evidence>
<gene>
    <name evidence="2" type="ORF">ATJ93_2076</name>
</gene>
<keyword evidence="3" id="KW-1185">Reference proteome</keyword>
<dbReference type="InterPro" id="IPR046783">
    <property type="entry name" value="HTH_63"/>
</dbReference>
<dbReference type="AlphaFoldDB" id="A0A3R7HXR7"/>
<evidence type="ECO:0000256" key="1">
    <source>
        <dbReference type="SAM" id="MobiDB-lite"/>
    </source>
</evidence>
<dbReference type="RefSeq" id="WP_147376640.1">
    <property type="nucleotide sequence ID" value="NZ_RAPO01000002.1"/>
</dbReference>
<evidence type="ECO:0000313" key="2">
    <source>
        <dbReference type="EMBL" id="RKD95224.1"/>
    </source>
</evidence>
<dbReference type="OrthoDB" id="241883at2157"/>
<sequence>MTESTTMSTDPVRVEVFLRTRTPPGVVERLRDLVARARRLEATDSVTDVRVTNWAPVCPTLEELSDDGPSVAPTVATFRSWADREGYSLEPGFARRETSSRLEDCHAAEIQVPIVSVAVYEGERLQCVTPCADGERTYTVAECLEALERGVVGPLESGPRASRGGREPWIQDDTEPAE</sequence>
<dbReference type="EMBL" id="RAPO01000002">
    <property type="protein sequence ID" value="RKD95224.1"/>
    <property type="molecule type" value="Genomic_DNA"/>
</dbReference>
<proteinExistence type="predicted"/>
<dbReference type="Proteomes" id="UP000283805">
    <property type="component" value="Unassembled WGS sequence"/>
</dbReference>
<dbReference type="Pfam" id="PF20575">
    <property type="entry name" value="HTH_63"/>
    <property type="match status" value="1"/>
</dbReference>